<organism evidence="1 2">
    <name type="scientific">Pseudomonas fluorescens</name>
    <dbReference type="NCBI Taxonomy" id="294"/>
    <lineage>
        <taxon>Bacteria</taxon>
        <taxon>Pseudomonadati</taxon>
        <taxon>Pseudomonadota</taxon>
        <taxon>Gammaproteobacteria</taxon>
        <taxon>Pseudomonadales</taxon>
        <taxon>Pseudomonadaceae</taxon>
        <taxon>Pseudomonas</taxon>
    </lineage>
</organism>
<gene>
    <name evidence="1" type="ORF">CIB54_16960</name>
</gene>
<accession>A0A2N1E3J2</accession>
<dbReference type="Proteomes" id="UP000233564">
    <property type="component" value="Unassembled WGS sequence"/>
</dbReference>
<proteinExistence type="predicted"/>
<dbReference type="AlphaFoldDB" id="A0A2N1E3J2"/>
<evidence type="ECO:0000313" key="2">
    <source>
        <dbReference type="Proteomes" id="UP000233564"/>
    </source>
</evidence>
<dbReference type="EMBL" id="NVXX01000023">
    <property type="protein sequence ID" value="PKH19051.1"/>
    <property type="molecule type" value="Genomic_DNA"/>
</dbReference>
<evidence type="ECO:0000313" key="1">
    <source>
        <dbReference type="EMBL" id="PKH19051.1"/>
    </source>
</evidence>
<sequence>MTRDDKDTVYCNIQMPMTKGRELSRLVAELQSSGNHPGLDSVFKEIQDELNSSIEFVEEQLRGETGFGRRLS</sequence>
<comment type="caution">
    <text evidence="1">The sequence shown here is derived from an EMBL/GenBank/DDBJ whole genome shotgun (WGS) entry which is preliminary data.</text>
</comment>
<name>A0A2N1E3J2_PSEFL</name>
<protein>
    <submittedName>
        <fullName evidence="1">Uncharacterized protein</fullName>
    </submittedName>
</protein>
<dbReference type="RefSeq" id="WP_101220377.1">
    <property type="nucleotide sequence ID" value="NZ_KZ478001.1"/>
</dbReference>
<reference evidence="1 2" key="1">
    <citation type="submission" date="2017-08" db="EMBL/GenBank/DDBJ databases">
        <authorList>
            <person name="de Groot N.N."/>
        </authorList>
    </citation>
    <scope>NUCLEOTIDE SEQUENCE [LARGE SCALE GENOMIC DNA]</scope>
    <source>
        <strain evidence="1 2">PfR 37</strain>
    </source>
</reference>